<gene>
    <name evidence="4" type="ORF">DL762_004495</name>
</gene>
<dbReference type="InterPro" id="IPR012472">
    <property type="entry name" value="MCP1_TM"/>
</dbReference>
<evidence type="ECO:0000256" key="2">
    <source>
        <dbReference type="SAM" id="Phobius"/>
    </source>
</evidence>
<sequence>MDSPWLKRQGSQETLVSLLELDPTPMESEDDLSRQVGGGSTIKSQNSTSSSLGLSGSGHGAIYYLTRIQRYSSYTFTFFAGLHITNTSLIPLIYRSVPYSEPLLVMARELYQTPLTEPLLVGLPVLAHVSSGIALRLVRRHQNRKRYGEHKGSALPLPSISTSSGSNGGRRIPSPWPSFNNISISGYLFATVFAAHVAMNRVLPLLAEGDSSNVGLQYVAHGFARHARAHAPGLLRVQGWAAYAALLSLGVGHMVWGWAKWLGVAPPAGWKKTTFDRRMRAKRRRAWWTIQGVVVAVAGLWAAGGLGIVARAGAAEGWLGEVYDGIYSRAWQAMLPSTMTHGSPSLDGSAIDFLSLLYSRKTRALLCHGDNGSTGNPPPRATSPYWGGGINY</sequence>
<proteinExistence type="predicted"/>
<dbReference type="PANTHER" id="PTHR38409">
    <property type="entry name" value="MDM10-COMPLEMENTING PROTEIN 1"/>
    <property type="match status" value="1"/>
</dbReference>
<feature type="transmembrane region" description="Helical" evidence="2">
    <location>
        <begin position="286"/>
        <end position="310"/>
    </location>
</feature>
<reference evidence="4 5" key="1">
    <citation type="submission" date="2018-06" db="EMBL/GenBank/DDBJ databases">
        <title>Complete Genomes of Monosporascus.</title>
        <authorList>
            <person name="Robinson A.J."/>
            <person name="Natvig D.O."/>
        </authorList>
    </citation>
    <scope>NUCLEOTIDE SEQUENCE [LARGE SCALE GENOMIC DNA]</scope>
    <source>
        <strain evidence="4 5">CBS 609.92</strain>
    </source>
</reference>
<feature type="domain" description="Mitochondrial adapter protein MCP1 transmembrane" evidence="3">
    <location>
        <begin position="192"/>
        <end position="313"/>
    </location>
</feature>
<organism evidence="4 5">
    <name type="scientific">Monosporascus cannonballus</name>
    <dbReference type="NCBI Taxonomy" id="155416"/>
    <lineage>
        <taxon>Eukaryota</taxon>
        <taxon>Fungi</taxon>
        <taxon>Dikarya</taxon>
        <taxon>Ascomycota</taxon>
        <taxon>Pezizomycotina</taxon>
        <taxon>Sordariomycetes</taxon>
        <taxon>Xylariomycetidae</taxon>
        <taxon>Xylariales</taxon>
        <taxon>Xylariales incertae sedis</taxon>
        <taxon>Monosporascus</taxon>
    </lineage>
</organism>
<feature type="region of interest" description="Disordered" evidence="1">
    <location>
        <begin position="369"/>
        <end position="392"/>
    </location>
</feature>
<feature type="region of interest" description="Disordered" evidence="1">
    <location>
        <begin position="25"/>
        <end position="54"/>
    </location>
</feature>
<dbReference type="InterPro" id="IPR039960">
    <property type="entry name" value="MCP1"/>
</dbReference>
<dbReference type="Proteomes" id="UP000294003">
    <property type="component" value="Unassembled WGS sequence"/>
</dbReference>
<feature type="domain" description="Mitochondrial adapter protein MCP1 transmembrane" evidence="3">
    <location>
        <begin position="79"/>
        <end position="146"/>
    </location>
</feature>
<feature type="transmembrane region" description="Helical" evidence="2">
    <location>
        <begin position="240"/>
        <end position="265"/>
    </location>
</feature>
<name>A0ABY0H8L9_9PEZI</name>
<dbReference type="Pfam" id="PF07950">
    <property type="entry name" value="MCP1_TM"/>
    <property type="match status" value="2"/>
</dbReference>
<protein>
    <recommendedName>
        <fullName evidence="3">Mitochondrial adapter protein MCP1 transmembrane domain-containing protein</fullName>
    </recommendedName>
</protein>
<evidence type="ECO:0000259" key="3">
    <source>
        <dbReference type="Pfam" id="PF07950"/>
    </source>
</evidence>
<feature type="compositionally biased region" description="Low complexity" evidence="1">
    <location>
        <begin position="41"/>
        <end position="54"/>
    </location>
</feature>
<dbReference type="PANTHER" id="PTHR38409:SF1">
    <property type="entry name" value="MITOCHONDRIAL ADAPTER PROTEIN MCP1"/>
    <property type="match status" value="1"/>
</dbReference>
<feature type="transmembrane region" description="Helical" evidence="2">
    <location>
        <begin position="119"/>
        <end position="138"/>
    </location>
</feature>
<keyword evidence="5" id="KW-1185">Reference proteome</keyword>
<keyword evidence="2" id="KW-0472">Membrane</keyword>
<keyword evidence="2" id="KW-1133">Transmembrane helix</keyword>
<feature type="transmembrane region" description="Helical" evidence="2">
    <location>
        <begin position="179"/>
        <end position="199"/>
    </location>
</feature>
<dbReference type="EMBL" id="QJNS01000107">
    <property type="protein sequence ID" value="RYO86935.1"/>
    <property type="molecule type" value="Genomic_DNA"/>
</dbReference>
<evidence type="ECO:0000313" key="4">
    <source>
        <dbReference type="EMBL" id="RYO86935.1"/>
    </source>
</evidence>
<comment type="caution">
    <text evidence="4">The sequence shown here is derived from an EMBL/GenBank/DDBJ whole genome shotgun (WGS) entry which is preliminary data.</text>
</comment>
<accession>A0ABY0H8L9</accession>
<evidence type="ECO:0000256" key="1">
    <source>
        <dbReference type="SAM" id="MobiDB-lite"/>
    </source>
</evidence>
<evidence type="ECO:0000313" key="5">
    <source>
        <dbReference type="Proteomes" id="UP000294003"/>
    </source>
</evidence>
<feature type="transmembrane region" description="Helical" evidence="2">
    <location>
        <begin position="74"/>
        <end position="94"/>
    </location>
</feature>
<keyword evidence="2" id="KW-0812">Transmembrane</keyword>